<dbReference type="InterPro" id="IPR028098">
    <property type="entry name" value="Glyco_trans_4-like_N"/>
</dbReference>
<evidence type="ECO:0000313" key="4">
    <source>
        <dbReference type="EMBL" id="XBO44674.1"/>
    </source>
</evidence>
<protein>
    <submittedName>
        <fullName evidence="4">Glycosyltransferase family 4 protein</fullName>
        <ecNumber evidence="4">2.4.-.-</ecNumber>
    </submittedName>
</protein>
<sequence>MVVHPGAELYGSDRMVLETVRGFVSSGTPVVVVLPGEGPLAVALQESGADVRTMRMPVLRKAALQPAGLVRLATTLVTSAWPTLRLLRDFPRAAVYVSTLTLPSWIVLSRVMGHRTVCHVHEAERHPSTAISLALAFPLVLAHRVVVNSRYSGTVLTDVLPRLATRMKVIYNGVLPHSGGSDPAAELTQGLRVLYVGRISPRKGPDVAARAVRLMHERGEAVSLVVLGSTFPGYEWFEEQLHEEHRDLDEAGIIRFRPFSRDVGAALAQCDVVVVPSVLPEPFGNTAVEAMLASRPVVVSDCGGLPEAVMGQAGAQLVPPGDPVALAEALTHLVHDWDRWGRVAREQQPAVVERFDPRRYRREIRSAVLSG</sequence>
<feature type="domain" description="Glycosyltransferase subfamily 4-like N-terminal" evidence="3">
    <location>
        <begin position="11"/>
        <end position="174"/>
    </location>
</feature>
<dbReference type="AlphaFoldDB" id="A0AAU7JX38"/>
<dbReference type="EC" id="2.4.-.-" evidence="4"/>
<name>A0AAU7JX38_9MICO</name>
<reference evidence="4" key="1">
    <citation type="submission" date="2024-05" db="EMBL/GenBank/DDBJ databases">
        <authorList>
            <person name="Kim S."/>
            <person name="Heo J."/>
            <person name="Choi H."/>
            <person name="Choi Y."/>
            <person name="Kwon S.-W."/>
            <person name="Kim Y."/>
        </authorList>
    </citation>
    <scope>NUCLEOTIDE SEQUENCE</scope>
    <source>
        <strain evidence="4">KACC 23699</strain>
    </source>
</reference>
<proteinExistence type="predicted"/>
<dbReference type="PANTHER" id="PTHR12526">
    <property type="entry name" value="GLYCOSYLTRANSFERASE"/>
    <property type="match status" value="1"/>
</dbReference>
<keyword evidence="2 4" id="KW-0808">Transferase</keyword>
<accession>A0AAU7JX38</accession>
<dbReference type="CDD" id="cd03801">
    <property type="entry name" value="GT4_PimA-like"/>
    <property type="match status" value="1"/>
</dbReference>
<dbReference type="PANTHER" id="PTHR12526:SF510">
    <property type="entry name" value="D-INOSITOL 3-PHOSPHATE GLYCOSYLTRANSFERASE"/>
    <property type="match status" value="1"/>
</dbReference>
<evidence type="ECO:0000259" key="3">
    <source>
        <dbReference type="Pfam" id="PF13439"/>
    </source>
</evidence>
<dbReference type="RefSeq" id="WP_406832158.1">
    <property type="nucleotide sequence ID" value="NZ_CP157483.1"/>
</dbReference>
<dbReference type="SUPFAM" id="SSF53756">
    <property type="entry name" value="UDP-Glycosyltransferase/glycogen phosphorylase"/>
    <property type="match status" value="1"/>
</dbReference>
<evidence type="ECO:0000256" key="2">
    <source>
        <dbReference type="ARBA" id="ARBA00022679"/>
    </source>
</evidence>
<evidence type="ECO:0000256" key="1">
    <source>
        <dbReference type="ARBA" id="ARBA00022676"/>
    </source>
</evidence>
<dbReference type="GO" id="GO:0016757">
    <property type="term" value="F:glycosyltransferase activity"/>
    <property type="evidence" value="ECO:0007669"/>
    <property type="project" value="UniProtKB-KW"/>
</dbReference>
<dbReference type="Pfam" id="PF13439">
    <property type="entry name" value="Glyco_transf_4"/>
    <property type="match status" value="1"/>
</dbReference>
<keyword evidence="1 4" id="KW-0328">Glycosyltransferase</keyword>
<gene>
    <name evidence="4" type="ORF">ABEG17_04855</name>
</gene>
<dbReference type="EMBL" id="CP157483">
    <property type="protein sequence ID" value="XBO44674.1"/>
    <property type="molecule type" value="Genomic_DNA"/>
</dbReference>
<dbReference type="Pfam" id="PF13692">
    <property type="entry name" value="Glyco_trans_1_4"/>
    <property type="match status" value="1"/>
</dbReference>
<organism evidence="4">
    <name type="scientific">Pedococcus sp. KACC 23699</name>
    <dbReference type="NCBI Taxonomy" id="3149228"/>
    <lineage>
        <taxon>Bacteria</taxon>
        <taxon>Bacillati</taxon>
        <taxon>Actinomycetota</taxon>
        <taxon>Actinomycetes</taxon>
        <taxon>Micrococcales</taxon>
        <taxon>Intrasporangiaceae</taxon>
        <taxon>Pedococcus</taxon>
    </lineage>
</organism>
<dbReference type="Gene3D" id="3.40.50.2000">
    <property type="entry name" value="Glycogen Phosphorylase B"/>
    <property type="match status" value="2"/>
</dbReference>